<dbReference type="GO" id="GO:0008762">
    <property type="term" value="F:UDP-N-acetylmuramate dehydrogenase activity"/>
    <property type="evidence" value="ECO:0007669"/>
    <property type="project" value="UniProtKB-UniRule"/>
</dbReference>
<comment type="caution">
    <text evidence="21">The sequence shown here is derived from an EMBL/GenBank/DDBJ whole genome shotgun (WGS) entry which is preliminary data.</text>
</comment>
<evidence type="ECO:0000256" key="1">
    <source>
        <dbReference type="ARBA" id="ARBA00001974"/>
    </source>
</evidence>
<keyword evidence="8 19" id="KW-0132">Cell division</keyword>
<dbReference type="InterPro" id="IPR036318">
    <property type="entry name" value="FAD-bd_PCMH-like_sf"/>
</dbReference>
<evidence type="ECO:0000256" key="13">
    <source>
        <dbReference type="ARBA" id="ARBA00022984"/>
    </source>
</evidence>
<dbReference type="HAMAP" id="MF_00037">
    <property type="entry name" value="MurB"/>
    <property type="match status" value="1"/>
</dbReference>
<dbReference type="InterPro" id="IPR016169">
    <property type="entry name" value="FAD-bd_PCMH_sub2"/>
</dbReference>
<dbReference type="GO" id="GO:0008360">
    <property type="term" value="P:regulation of cell shape"/>
    <property type="evidence" value="ECO:0007669"/>
    <property type="project" value="UniProtKB-KW"/>
</dbReference>
<name>A0A2W2BY81_9BACT</name>
<evidence type="ECO:0000256" key="14">
    <source>
        <dbReference type="ARBA" id="ARBA00023002"/>
    </source>
</evidence>
<proteinExistence type="inferred from homology"/>
<evidence type="ECO:0000256" key="5">
    <source>
        <dbReference type="ARBA" id="ARBA00012518"/>
    </source>
</evidence>
<evidence type="ECO:0000256" key="7">
    <source>
        <dbReference type="ARBA" id="ARBA00022490"/>
    </source>
</evidence>
<comment type="function">
    <text evidence="2 19">Cell wall formation.</text>
</comment>
<dbReference type="InterPro" id="IPR003170">
    <property type="entry name" value="MurB"/>
</dbReference>
<comment type="subcellular location">
    <subcellularLocation>
        <location evidence="3 19">Cytoplasm</location>
    </subcellularLocation>
</comment>
<evidence type="ECO:0000256" key="18">
    <source>
        <dbReference type="ARBA" id="ARBA00048914"/>
    </source>
</evidence>
<dbReference type="UniPathway" id="UPA00219"/>
<dbReference type="SUPFAM" id="SSF56194">
    <property type="entry name" value="Uridine diphospho-N-Acetylenolpyruvylglucosamine reductase, MurB, C-terminal domain"/>
    <property type="match status" value="1"/>
</dbReference>
<keyword evidence="11 19" id="KW-0521">NADP</keyword>
<protein>
    <recommendedName>
        <fullName evidence="6 19">UDP-N-acetylenolpyruvoylglucosamine reductase</fullName>
        <ecNumber evidence="5 19">1.3.1.98</ecNumber>
    </recommendedName>
    <alternativeName>
        <fullName evidence="17 19">UDP-N-acetylmuramate dehydrogenase</fullName>
    </alternativeName>
</protein>
<dbReference type="GO" id="GO:0009252">
    <property type="term" value="P:peptidoglycan biosynthetic process"/>
    <property type="evidence" value="ECO:0007669"/>
    <property type="project" value="UniProtKB-UniRule"/>
</dbReference>
<dbReference type="Gene3D" id="3.30.465.10">
    <property type="match status" value="1"/>
</dbReference>
<dbReference type="Gene3D" id="3.30.43.10">
    <property type="entry name" value="Uridine Diphospho-n-acetylenolpyruvylglucosamine Reductase, domain 2"/>
    <property type="match status" value="1"/>
</dbReference>
<dbReference type="GO" id="GO:0005829">
    <property type="term" value="C:cytosol"/>
    <property type="evidence" value="ECO:0007669"/>
    <property type="project" value="TreeGrafter"/>
</dbReference>
<comment type="catalytic activity">
    <reaction evidence="18 19">
        <text>UDP-N-acetyl-alpha-D-muramate + NADP(+) = UDP-N-acetyl-3-O-(1-carboxyvinyl)-alpha-D-glucosamine + NADPH + H(+)</text>
        <dbReference type="Rhea" id="RHEA:12248"/>
        <dbReference type="ChEBI" id="CHEBI:15378"/>
        <dbReference type="ChEBI" id="CHEBI:57783"/>
        <dbReference type="ChEBI" id="CHEBI:58349"/>
        <dbReference type="ChEBI" id="CHEBI:68483"/>
        <dbReference type="ChEBI" id="CHEBI:70757"/>
        <dbReference type="EC" id="1.3.1.98"/>
    </reaction>
</comment>
<dbReference type="InterPro" id="IPR016167">
    <property type="entry name" value="FAD-bd_PCMH_sub1"/>
</dbReference>
<evidence type="ECO:0000259" key="20">
    <source>
        <dbReference type="PROSITE" id="PS51387"/>
    </source>
</evidence>
<feature type="active site" evidence="19">
    <location>
        <position position="333"/>
    </location>
</feature>
<dbReference type="Pfam" id="PF01565">
    <property type="entry name" value="FAD_binding_4"/>
    <property type="match status" value="1"/>
</dbReference>
<dbReference type="EC" id="1.3.1.98" evidence="5 19"/>
<evidence type="ECO:0000256" key="19">
    <source>
        <dbReference type="HAMAP-Rule" id="MF_00037"/>
    </source>
</evidence>
<evidence type="ECO:0000256" key="9">
    <source>
        <dbReference type="ARBA" id="ARBA00022630"/>
    </source>
</evidence>
<evidence type="ECO:0000256" key="3">
    <source>
        <dbReference type="ARBA" id="ARBA00004496"/>
    </source>
</evidence>
<dbReference type="PANTHER" id="PTHR21071:SF4">
    <property type="entry name" value="UDP-N-ACETYLENOLPYRUVOYLGLUCOSAMINE REDUCTASE"/>
    <property type="match status" value="1"/>
</dbReference>
<accession>A0A2W2BY81</accession>
<gene>
    <name evidence="19" type="primary">murB</name>
    <name evidence="21" type="ORF">DN068_10375</name>
</gene>
<dbReference type="InterPro" id="IPR011601">
    <property type="entry name" value="MurB_C"/>
</dbReference>
<dbReference type="Gene3D" id="3.90.78.10">
    <property type="entry name" value="UDP-N-acetylenolpyruvoylglucosamine reductase, C-terminal domain"/>
    <property type="match status" value="1"/>
</dbReference>
<keyword evidence="9 19" id="KW-0285">Flavoprotein</keyword>
<keyword evidence="15 19" id="KW-0131">Cell cycle</keyword>
<evidence type="ECO:0000256" key="6">
    <source>
        <dbReference type="ARBA" id="ARBA00015188"/>
    </source>
</evidence>
<dbReference type="NCBIfam" id="NF000755">
    <property type="entry name" value="PRK00046.1"/>
    <property type="match status" value="1"/>
</dbReference>
<dbReference type="Proteomes" id="UP000248745">
    <property type="component" value="Unassembled WGS sequence"/>
</dbReference>
<dbReference type="NCBIfam" id="TIGR00179">
    <property type="entry name" value="murB"/>
    <property type="match status" value="1"/>
</dbReference>
<evidence type="ECO:0000256" key="2">
    <source>
        <dbReference type="ARBA" id="ARBA00003921"/>
    </source>
</evidence>
<dbReference type="PROSITE" id="PS51387">
    <property type="entry name" value="FAD_PCMH"/>
    <property type="match status" value="1"/>
</dbReference>
<dbReference type="OrthoDB" id="9804753at2"/>
<reference evidence="21 22" key="1">
    <citation type="submission" date="2018-06" db="EMBL/GenBank/DDBJ databases">
        <title>Mucibacter soli gen. nov., sp. nov., a new member of the family Chitinophagaceae producing mucin.</title>
        <authorList>
            <person name="Kim M.-K."/>
            <person name="Park S."/>
            <person name="Kim T.-S."/>
            <person name="Joung Y."/>
            <person name="Han J.-H."/>
            <person name="Kim S.B."/>
        </authorList>
    </citation>
    <scope>NUCLEOTIDE SEQUENCE [LARGE SCALE GENOMIC DNA]</scope>
    <source>
        <strain evidence="21 22">R1-15</strain>
    </source>
</reference>
<keyword evidence="16 19" id="KW-0961">Cell wall biogenesis/degradation</keyword>
<keyword evidence="14 19" id="KW-0560">Oxidoreductase</keyword>
<dbReference type="InterPro" id="IPR006094">
    <property type="entry name" value="Oxid_FAD_bind_N"/>
</dbReference>
<evidence type="ECO:0000256" key="4">
    <source>
        <dbReference type="ARBA" id="ARBA00004752"/>
    </source>
</evidence>
<feature type="domain" description="FAD-binding PCMH-type" evidence="20">
    <location>
        <begin position="16"/>
        <end position="187"/>
    </location>
</feature>
<sequence length="337" mass="37642">MQLQKNISLKSYNTFGMDVPAEYFFSLTNETELAEIVAAKGFPKTRKILGGGSNVLLTQPVDGLLLLNRLKGIELLKEDDQNVWLRVAGGENWHDVVLYTIEKGWAGLENLSLIPGTVGAAPIQNIGAYGVEVKECIETVNGWHWGEKAFVSFVKDECRFDYRDSIFKQKLKDKVMITSVIFKLNKKAAFNTSYGAITEELEKMGVTELSIKAISDAVIAIRRSKLPDPAKIGNAGSFFKNPTITLAEFEKIEEKHAGIPSYAAGNKKIKLPAGWLIEQCGWKGYRKDDAGVHKKQALVLVNYGNAKGQEIWDLSEEVIISVWEKFGIELEREVQVW</sequence>
<comment type="cofactor">
    <cofactor evidence="1 19">
        <name>FAD</name>
        <dbReference type="ChEBI" id="CHEBI:57692"/>
    </cofactor>
</comment>
<dbReference type="GO" id="GO:0051301">
    <property type="term" value="P:cell division"/>
    <property type="evidence" value="ECO:0007669"/>
    <property type="project" value="UniProtKB-KW"/>
</dbReference>
<dbReference type="GO" id="GO:0071555">
    <property type="term" value="P:cell wall organization"/>
    <property type="evidence" value="ECO:0007669"/>
    <property type="project" value="UniProtKB-KW"/>
</dbReference>
<dbReference type="GO" id="GO:0071949">
    <property type="term" value="F:FAD binding"/>
    <property type="evidence" value="ECO:0007669"/>
    <property type="project" value="InterPro"/>
</dbReference>
<dbReference type="Pfam" id="PF02873">
    <property type="entry name" value="MurB_C"/>
    <property type="match status" value="1"/>
</dbReference>
<dbReference type="RefSeq" id="WP_110998847.1">
    <property type="nucleotide sequence ID" value="NZ_QKTW01000016.1"/>
</dbReference>
<dbReference type="SUPFAM" id="SSF56176">
    <property type="entry name" value="FAD-binding/transporter-associated domain-like"/>
    <property type="match status" value="1"/>
</dbReference>
<evidence type="ECO:0000256" key="10">
    <source>
        <dbReference type="ARBA" id="ARBA00022827"/>
    </source>
</evidence>
<keyword evidence="7 19" id="KW-0963">Cytoplasm</keyword>
<evidence type="ECO:0000313" key="21">
    <source>
        <dbReference type="EMBL" id="PZF72813.1"/>
    </source>
</evidence>
<evidence type="ECO:0000256" key="15">
    <source>
        <dbReference type="ARBA" id="ARBA00023306"/>
    </source>
</evidence>
<keyword evidence="13 19" id="KW-0573">Peptidoglycan synthesis</keyword>
<dbReference type="PANTHER" id="PTHR21071">
    <property type="entry name" value="UDP-N-ACETYLENOLPYRUVOYLGLUCOSAMINE REDUCTASE"/>
    <property type="match status" value="1"/>
</dbReference>
<evidence type="ECO:0000313" key="22">
    <source>
        <dbReference type="Proteomes" id="UP000248745"/>
    </source>
</evidence>
<keyword evidence="10 19" id="KW-0274">FAD</keyword>
<feature type="active site" description="Proton donor" evidence="19">
    <location>
        <position position="237"/>
    </location>
</feature>
<organism evidence="21 22">
    <name type="scientific">Taibaiella soli</name>
    <dbReference type="NCBI Taxonomy" id="1649169"/>
    <lineage>
        <taxon>Bacteria</taxon>
        <taxon>Pseudomonadati</taxon>
        <taxon>Bacteroidota</taxon>
        <taxon>Chitinophagia</taxon>
        <taxon>Chitinophagales</taxon>
        <taxon>Chitinophagaceae</taxon>
        <taxon>Taibaiella</taxon>
    </lineage>
</organism>
<feature type="active site" evidence="19">
    <location>
        <position position="163"/>
    </location>
</feature>
<dbReference type="InterPro" id="IPR016166">
    <property type="entry name" value="FAD-bd_PCMH"/>
</dbReference>
<evidence type="ECO:0000256" key="16">
    <source>
        <dbReference type="ARBA" id="ARBA00023316"/>
    </source>
</evidence>
<keyword evidence="12 19" id="KW-0133">Cell shape</keyword>
<dbReference type="EMBL" id="QKTW01000016">
    <property type="protein sequence ID" value="PZF72813.1"/>
    <property type="molecule type" value="Genomic_DNA"/>
</dbReference>
<comment type="pathway">
    <text evidence="4 19">Cell wall biogenesis; peptidoglycan biosynthesis.</text>
</comment>
<evidence type="ECO:0000256" key="12">
    <source>
        <dbReference type="ARBA" id="ARBA00022960"/>
    </source>
</evidence>
<keyword evidence="22" id="KW-1185">Reference proteome</keyword>
<evidence type="ECO:0000256" key="17">
    <source>
        <dbReference type="ARBA" id="ARBA00031026"/>
    </source>
</evidence>
<evidence type="ECO:0000256" key="8">
    <source>
        <dbReference type="ARBA" id="ARBA00022618"/>
    </source>
</evidence>
<dbReference type="AlphaFoldDB" id="A0A2W2BY81"/>
<dbReference type="InterPro" id="IPR036635">
    <property type="entry name" value="MurB_C_sf"/>
</dbReference>
<comment type="similarity">
    <text evidence="19">Belongs to the MurB family.</text>
</comment>
<evidence type="ECO:0000256" key="11">
    <source>
        <dbReference type="ARBA" id="ARBA00022857"/>
    </source>
</evidence>